<evidence type="ECO:0000313" key="7">
    <source>
        <dbReference type="Proteomes" id="UP001652564"/>
    </source>
</evidence>
<keyword evidence="3" id="KW-1015">Disulfide bond</keyword>
<dbReference type="Proteomes" id="UP001652564">
    <property type="component" value="Unassembled WGS sequence"/>
</dbReference>
<name>A0ABT2ZN23_9RHOB</name>
<evidence type="ECO:0000256" key="2">
    <source>
        <dbReference type="ARBA" id="ARBA00022833"/>
    </source>
</evidence>
<gene>
    <name evidence="6" type="ORF">OEZ71_09495</name>
</gene>
<organism evidence="6 7">
    <name type="scientific">Albidovulum litorale</name>
    <dbReference type="NCBI Taxonomy" id="2984134"/>
    <lineage>
        <taxon>Bacteria</taxon>
        <taxon>Pseudomonadati</taxon>
        <taxon>Pseudomonadota</taxon>
        <taxon>Alphaproteobacteria</taxon>
        <taxon>Rhodobacterales</taxon>
        <taxon>Paracoccaceae</taxon>
        <taxon>Albidovulum</taxon>
    </lineage>
</organism>
<dbReference type="Gene3D" id="1.10.287.480">
    <property type="entry name" value="helix hairpin bin"/>
    <property type="match status" value="1"/>
</dbReference>
<protein>
    <submittedName>
        <fullName evidence="6">Hsp33 family molecular chaperone HslO</fullName>
    </submittedName>
</protein>
<keyword evidence="1" id="KW-0963">Cytoplasm</keyword>
<dbReference type="CDD" id="cd00498">
    <property type="entry name" value="Hsp33"/>
    <property type="match status" value="1"/>
</dbReference>
<dbReference type="RefSeq" id="WP_263739713.1">
    <property type="nucleotide sequence ID" value="NZ_JAOWKZ010000002.1"/>
</dbReference>
<comment type="caution">
    <text evidence="6">The sequence shown here is derived from an EMBL/GenBank/DDBJ whole genome shotgun (WGS) entry which is preliminary data.</text>
</comment>
<evidence type="ECO:0000256" key="4">
    <source>
        <dbReference type="ARBA" id="ARBA00023186"/>
    </source>
</evidence>
<reference evidence="6 7" key="1">
    <citation type="submission" date="2022-10" db="EMBL/GenBank/DDBJ databases">
        <title>Defluviimonas sp. nov., isolated from ocean surface sediments.</title>
        <authorList>
            <person name="He W."/>
            <person name="Wang L."/>
            <person name="Zhang D.-F."/>
        </authorList>
    </citation>
    <scope>NUCLEOTIDE SEQUENCE [LARGE SCALE GENOMIC DNA]</scope>
    <source>
        <strain evidence="6 7">WL0050</strain>
    </source>
</reference>
<dbReference type="InterPro" id="IPR000397">
    <property type="entry name" value="Heat_shock_Hsp33"/>
</dbReference>
<dbReference type="InterPro" id="IPR023212">
    <property type="entry name" value="Hsp33_helix_hairpin_bin_dom_sf"/>
</dbReference>
<keyword evidence="7" id="KW-1185">Reference proteome</keyword>
<dbReference type="Gene3D" id="3.55.30.10">
    <property type="entry name" value="Hsp33 domain"/>
    <property type="match status" value="1"/>
</dbReference>
<keyword evidence="5" id="KW-0676">Redox-active center</keyword>
<dbReference type="PIRSF" id="PIRSF005261">
    <property type="entry name" value="Heat_shock_Hsp33"/>
    <property type="match status" value="1"/>
</dbReference>
<dbReference type="SUPFAM" id="SSF64397">
    <property type="entry name" value="Hsp33 domain"/>
    <property type="match status" value="1"/>
</dbReference>
<dbReference type="Pfam" id="PF01430">
    <property type="entry name" value="HSP33"/>
    <property type="match status" value="1"/>
</dbReference>
<dbReference type="SUPFAM" id="SSF118352">
    <property type="entry name" value="HSP33 redox switch-like"/>
    <property type="match status" value="1"/>
</dbReference>
<accession>A0ABT2ZN23</accession>
<dbReference type="InterPro" id="IPR016154">
    <property type="entry name" value="Heat_shock_Hsp33_C"/>
</dbReference>
<sequence length="333" mass="35879">MTSLSQIAWDDTVLPFQLDRSDIRGRVARLDGVLDRILTQHNYPAVVEALVAEAALLTALIGQTIKLRWKLSLQIRGDGPVRIIATDYYAPIKEGAVAQIRAWASYDSERLDYDGPGFDQIGQGYFAILLDQGAGNVPYQGITPLSGGSLSACAETYFAQSEQLPTSFALSFGRSKLPVSAERWRAGGVMLQAMPKASIPAASEGGSGEGGLLAAEDILDGEEGENWSRANHLLSTVEEMELIGPTVAPTDLLIRLFHEETPRVFDAQAVQFGCSCSPDKVRDSLSIYSAKDIGHMTTDEGIVTADCQFCGAHYEFDPATLGFEATKAPEDDG</sequence>
<keyword evidence="2" id="KW-0862">Zinc</keyword>
<evidence type="ECO:0000313" key="6">
    <source>
        <dbReference type="EMBL" id="MCV2872531.1"/>
    </source>
</evidence>
<evidence type="ECO:0000256" key="1">
    <source>
        <dbReference type="ARBA" id="ARBA00022490"/>
    </source>
</evidence>
<keyword evidence="4" id="KW-0143">Chaperone</keyword>
<dbReference type="PANTHER" id="PTHR30111:SF1">
    <property type="entry name" value="33 KDA CHAPERONIN"/>
    <property type="match status" value="1"/>
</dbReference>
<proteinExistence type="predicted"/>
<dbReference type="Gene3D" id="3.90.1280.10">
    <property type="entry name" value="HSP33 redox switch-like"/>
    <property type="match status" value="1"/>
</dbReference>
<evidence type="ECO:0000256" key="3">
    <source>
        <dbReference type="ARBA" id="ARBA00023157"/>
    </source>
</evidence>
<dbReference type="EMBL" id="JAOWKZ010000002">
    <property type="protein sequence ID" value="MCV2872531.1"/>
    <property type="molecule type" value="Genomic_DNA"/>
</dbReference>
<dbReference type="InterPro" id="IPR016153">
    <property type="entry name" value="Heat_shock_Hsp33_N"/>
</dbReference>
<evidence type="ECO:0000256" key="5">
    <source>
        <dbReference type="ARBA" id="ARBA00023284"/>
    </source>
</evidence>
<dbReference type="PANTHER" id="PTHR30111">
    <property type="entry name" value="33 KDA CHAPERONIN"/>
    <property type="match status" value="1"/>
</dbReference>